<proteinExistence type="predicted"/>
<protein>
    <submittedName>
        <fullName evidence="2">Uncharacterized protein</fullName>
    </submittedName>
</protein>
<sequence>MVDWQNPVTIINEFGAFVKLIHVIDGIYIWEFICNLSFEWSLFRRRRQWRWTAALYIGCRMATIAQVLSDLVGLNVMGQINCKLWLIFVLVFGYAATSLSLSLYALRSVAVWKRSLPITLFSIAIILTNLGVWIRCVAEAQSQWLTLSQSCSWQGSHRTLLNNSLLLGTEVVLIVLMAGGIYNHNPGRRAFKIMYREGLLWLFVAAAVQTVPVVFLILNLNEAMNVMFIIPSGIHHFRRCNISPF</sequence>
<feature type="transmembrane region" description="Helical" evidence="1">
    <location>
        <begin position="160"/>
        <end position="178"/>
    </location>
</feature>
<dbReference type="Proteomes" id="UP001201163">
    <property type="component" value="Unassembled WGS sequence"/>
</dbReference>
<dbReference type="AlphaFoldDB" id="A0AAD4LC01"/>
<dbReference type="EMBL" id="JAKELL010000048">
    <property type="protein sequence ID" value="KAH8987307.1"/>
    <property type="molecule type" value="Genomic_DNA"/>
</dbReference>
<gene>
    <name evidence="2" type="ORF">EDB92DRAFT_1141844</name>
</gene>
<reference evidence="2" key="1">
    <citation type="submission" date="2022-01" db="EMBL/GenBank/DDBJ databases">
        <title>Comparative genomics reveals a dynamic genome evolution in the ectomycorrhizal milk-cap (Lactarius) mushrooms.</title>
        <authorList>
            <consortium name="DOE Joint Genome Institute"/>
            <person name="Lebreton A."/>
            <person name="Tang N."/>
            <person name="Kuo A."/>
            <person name="LaButti K."/>
            <person name="Drula E."/>
            <person name="Barry K."/>
            <person name="Clum A."/>
            <person name="Lipzen A."/>
            <person name="Mousain D."/>
            <person name="Ng V."/>
            <person name="Wang R."/>
            <person name="Wang X."/>
            <person name="Dai Y."/>
            <person name="Henrissat B."/>
            <person name="Grigoriev I.V."/>
            <person name="Guerin-Laguette A."/>
            <person name="Yu F."/>
            <person name="Martin F.M."/>
        </authorList>
    </citation>
    <scope>NUCLEOTIDE SEQUENCE</scope>
    <source>
        <strain evidence="2">QP</strain>
    </source>
</reference>
<keyword evidence="1" id="KW-0472">Membrane</keyword>
<organism evidence="2 3">
    <name type="scientific">Lactarius akahatsu</name>
    <dbReference type="NCBI Taxonomy" id="416441"/>
    <lineage>
        <taxon>Eukaryota</taxon>
        <taxon>Fungi</taxon>
        <taxon>Dikarya</taxon>
        <taxon>Basidiomycota</taxon>
        <taxon>Agaricomycotina</taxon>
        <taxon>Agaricomycetes</taxon>
        <taxon>Russulales</taxon>
        <taxon>Russulaceae</taxon>
        <taxon>Lactarius</taxon>
    </lineage>
</organism>
<feature type="transmembrane region" description="Helical" evidence="1">
    <location>
        <begin position="118"/>
        <end position="140"/>
    </location>
</feature>
<name>A0AAD4LC01_9AGAM</name>
<accession>A0AAD4LC01</accession>
<keyword evidence="1" id="KW-1133">Transmembrane helix</keyword>
<evidence type="ECO:0000313" key="2">
    <source>
        <dbReference type="EMBL" id="KAH8987307.1"/>
    </source>
</evidence>
<feature type="transmembrane region" description="Helical" evidence="1">
    <location>
        <begin position="199"/>
        <end position="218"/>
    </location>
</feature>
<evidence type="ECO:0000256" key="1">
    <source>
        <dbReference type="SAM" id="Phobius"/>
    </source>
</evidence>
<evidence type="ECO:0000313" key="3">
    <source>
        <dbReference type="Proteomes" id="UP001201163"/>
    </source>
</evidence>
<comment type="caution">
    <text evidence="2">The sequence shown here is derived from an EMBL/GenBank/DDBJ whole genome shotgun (WGS) entry which is preliminary data.</text>
</comment>
<feature type="transmembrane region" description="Helical" evidence="1">
    <location>
        <begin position="84"/>
        <end position="106"/>
    </location>
</feature>
<feature type="transmembrane region" description="Helical" evidence="1">
    <location>
        <begin position="20"/>
        <end position="42"/>
    </location>
</feature>
<keyword evidence="1" id="KW-0812">Transmembrane</keyword>
<keyword evidence="3" id="KW-1185">Reference proteome</keyword>